<dbReference type="Proteomes" id="UP000779233">
    <property type="component" value="Unassembled WGS sequence"/>
</dbReference>
<proteinExistence type="predicted"/>
<sequence length="98" mass="11537">MENFRKEEPDEGTPLPESAPHRVFQLTGYVLFGISVIFFMFYKFSPLGTRLSRLIRRGKGMQKDRDEDDAQNFFRNSDNSPMLPGNRNFHVVYNTMRE</sequence>
<keyword evidence="1" id="KW-0472">Membrane</keyword>
<gene>
    <name evidence="2" type="ORF">PVW1_020008400</name>
</gene>
<evidence type="ECO:0000313" key="2">
    <source>
        <dbReference type="EMBL" id="CAG9483851.1"/>
    </source>
</evidence>
<dbReference type="AlphaFoldDB" id="A0A8S4HKN1"/>
<accession>A0A8S4HKN1</accession>
<organism evidence="2 3">
    <name type="scientific">Plasmodium vivax</name>
    <name type="common">malaria parasite P. vivax</name>
    <dbReference type="NCBI Taxonomy" id="5855"/>
    <lineage>
        <taxon>Eukaryota</taxon>
        <taxon>Sar</taxon>
        <taxon>Alveolata</taxon>
        <taxon>Apicomplexa</taxon>
        <taxon>Aconoidasida</taxon>
        <taxon>Haemosporida</taxon>
        <taxon>Plasmodiidae</taxon>
        <taxon>Plasmodium</taxon>
        <taxon>Plasmodium (Plasmodium)</taxon>
    </lineage>
</organism>
<evidence type="ECO:0000313" key="3">
    <source>
        <dbReference type="Proteomes" id="UP000779233"/>
    </source>
</evidence>
<dbReference type="VEuPathDB" id="PlasmoDB:PVPAM_020008300"/>
<comment type="caution">
    <text evidence="2">The sequence shown here is derived from an EMBL/GenBank/DDBJ whole genome shotgun (WGS) entry which is preliminary data.</text>
</comment>
<evidence type="ECO:0000256" key="1">
    <source>
        <dbReference type="SAM" id="Phobius"/>
    </source>
</evidence>
<keyword evidence="1" id="KW-0812">Transmembrane</keyword>
<name>A0A8S4HKN1_PLAVI</name>
<reference evidence="2" key="1">
    <citation type="submission" date="2021-09" db="EMBL/GenBank/DDBJ databases">
        <authorList>
            <consortium name="Pathogen Informatics"/>
        </authorList>
    </citation>
    <scope>NUCLEOTIDE SEQUENCE</scope>
    <source>
        <strain evidence="2">PvW1</strain>
    </source>
</reference>
<dbReference type="EMBL" id="CAJZCX010000015">
    <property type="protein sequence ID" value="CAG9483851.1"/>
    <property type="molecule type" value="Genomic_DNA"/>
</dbReference>
<feature type="transmembrane region" description="Helical" evidence="1">
    <location>
        <begin position="23"/>
        <end position="42"/>
    </location>
</feature>
<keyword evidence="1" id="KW-1133">Transmembrane helix</keyword>
<protein>
    <submittedName>
        <fullName evidence="2">(malaria parasite P. vivax) hypothetical protein</fullName>
    </submittedName>
</protein>